<name>A0A8S3GBN3_9BILA</name>
<comment type="caution">
    <text evidence="1">The sequence shown here is derived from an EMBL/GenBank/DDBJ whole genome shotgun (WGS) entry which is preliminary data.</text>
</comment>
<organism evidence="1 2">
    <name type="scientific">Rotaria magnacalcarata</name>
    <dbReference type="NCBI Taxonomy" id="392030"/>
    <lineage>
        <taxon>Eukaryota</taxon>
        <taxon>Metazoa</taxon>
        <taxon>Spiralia</taxon>
        <taxon>Gnathifera</taxon>
        <taxon>Rotifera</taxon>
        <taxon>Eurotatoria</taxon>
        <taxon>Bdelloidea</taxon>
        <taxon>Philodinida</taxon>
        <taxon>Philodinidae</taxon>
        <taxon>Rotaria</taxon>
    </lineage>
</organism>
<dbReference type="Proteomes" id="UP000676336">
    <property type="component" value="Unassembled WGS sequence"/>
</dbReference>
<feature type="non-terminal residue" evidence="1">
    <location>
        <position position="210"/>
    </location>
</feature>
<sequence length="210" mass="23153">ETAQAPIEHKKIIEPEKKEDLPSTTIVATHTNESSALPSIVINEAILPRVNIDVFRDRNFEKGSENIPQAENRSEAAREKLLSKVEINNQSPSSAPLSSISTTTVELPSQSSAIKNISIFSNVNIDTFRDRTFQKASESLPQPTEHVETTNLNTTPQPQESHFEIPANVPPVQLPTTTIKTIGSSIKDASIFSHVNIDTFKERTLEKGSE</sequence>
<evidence type="ECO:0000313" key="2">
    <source>
        <dbReference type="Proteomes" id="UP000676336"/>
    </source>
</evidence>
<dbReference type="AlphaFoldDB" id="A0A8S3GBN3"/>
<dbReference type="EMBL" id="CAJOBI010291908">
    <property type="protein sequence ID" value="CAF5159877.1"/>
    <property type="molecule type" value="Genomic_DNA"/>
</dbReference>
<gene>
    <name evidence="1" type="ORF">SMN809_LOCUS64469</name>
</gene>
<accession>A0A8S3GBN3</accession>
<proteinExistence type="predicted"/>
<evidence type="ECO:0000313" key="1">
    <source>
        <dbReference type="EMBL" id="CAF5159877.1"/>
    </source>
</evidence>
<feature type="non-terminal residue" evidence="1">
    <location>
        <position position="1"/>
    </location>
</feature>
<protein>
    <submittedName>
        <fullName evidence="1">Uncharacterized protein</fullName>
    </submittedName>
</protein>
<reference evidence="1" key="1">
    <citation type="submission" date="2021-02" db="EMBL/GenBank/DDBJ databases">
        <authorList>
            <person name="Nowell W R."/>
        </authorList>
    </citation>
    <scope>NUCLEOTIDE SEQUENCE</scope>
</reference>